<dbReference type="RefSeq" id="WP_331791502.1">
    <property type="nucleotide sequence ID" value="NZ_BAAAUO010000012.1"/>
</dbReference>
<feature type="transmembrane region" description="Helical" evidence="2">
    <location>
        <begin position="98"/>
        <end position="120"/>
    </location>
</feature>
<protein>
    <submittedName>
        <fullName evidence="3">Uncharacterized protein</fullName>
    </submittedName>
</protein>
<feature type="compositionally biased region" description="Basic and acidic residues" evidence="1">
    <location>
        <begin position="38"/>
        <end position="49"/>
    </location>
</feature>
<evidence type="ECO:0000313" key="4">
    <source>
        <dbReference type="Proteomes" id="UP001351900"/>
    </source>
</evidence>
<evidence type="ECO:0000256" key="2">
    <source>
        <dbReference type="SAM" id="Phobius"/>
    </source>
</evidence>
<gene>
    <name evidence="3" type="ORF">V2V91_08435</name>
</gene>
<reference evidence="3 4" key="1">
    <citation type="submission" date="2024-01" db="EMBL/GenBank/DDBJ databases">
        <title>the genome sequence of strain Microbacterium schleiferi NBRC 15075.</title>
        <authorList>
            <person name="Ding Y."/>
            <person name="Zhang G."/>
        </authorList>
    </citation>
    <scope>NUCLEOTIDE SEQUENCE [LARGE SCALE GENOMIC DNA]</scope>
    <source>
        <strain evidence="3 4">NBRC 15075</strain>
    </source>
</reference>
<evidence type="ECO:0000313" key="3">
    <source>
        <dbReference type="EMBL" id="MEF2255160.1"/>
    </source>
</evidence>
<organism evidence="3 4">
    <name type="scientific">Microbacterium schleiferi</name>
    <dbReference type="NCBI Taxonomy" id="69362"/>
    <lineage>
        <taxon>Bacteria</taxon>
        <taxon>Bacillati</taxon>
        <taxon>Actinomycetota</taxon>
        <taxon>Actinomycetes</taxon>
        <taxon>Micrococcales</taxon>
        <taxon>Microbacteriaceae</taxon>
        <taxon>Microbacterium</taxon>
    </lineage>
</organism>
<dbReference type="EMBL" id="JAZHOV010000004">
    <property type="protein sequence ID" value="MEF2255160.1"/>
    <property type="molecule type" value="Genomic_DNA"/>
</dbReference>
<accession>A0ABU7V7A4</accession>
<sequence length="250" mass="26724">MSATLPRDLRRELEALRERAYGPRADIATDPDAAARLTELEELSRRGDEQGPGESPTTDADARADPDGPPPGPEGTEPASVTPVLPVPRVIWWRHPGAVLTVGAALAVGLVAGLTLPVLWTSRPDIVAALDRDALVDPTEAWIRQAERALDVDPGTLQQYEQVEGVTMWTGASADGARCLIVVWGELWGNGSCAPDPLDPVVDFRVNPDIPMPLASSLEDGGVVRFVARGDVVEIWVREPAGRGPELNDS</sequence>
<proteinExistence type="predicted"/>
<name>A0ABU7V7A4_9MICO</name>
<comment type="caution">
    <text evidence="3">The sequence shown here is derived from an EMBL/GenBank/DDBJ whole genome shotgun (WGS) entry which is preliminary data.</text>
</comment>
<evidence type="ECO:0000256" key="1">
    <source>
        <dbReference type="SAM" id="MobiDB-lite"/>
    </source>
</evidence>
<feature type="region of interest" description="Disordered" evidence="1">
    <location>
        <begin position="19"/>
        <end position="81"/>
    </location>
</feature>
<dbReference type="Proteomes" id="UP001351900">
    <property type="component" value="Unassembled WGS sequence"/>
</dbReference>
<keyword evidence="2" id="KW-0472">Membrane</keyword>
<keyword evidence="2" id="KW-0812">Transmembrane</keyword>
<keyword evidence="2" id="KW-1133">Transmembrane helix</keyword>
<keyword evidence="4" id="KW-1185">Reference proteome</keyword>